<keyword evidence="2" id="KW-1185">Reference proteome</keyword>
<dbReference type="Proteomes" id="UP000245626">
    <property type="component" value="Unassembled WGS sequence"/>
</dbReference>
<gene>
    <name evidence="1" type="ORF">IE53DRAFT_363962</name>
</gene>
<evidence type="ECO:0000313" key="2">
    <source>
        <dbReference type="Proteomes" id="UP000245626"/>
    </source>
</evidence>
<dbReference type="EMBL" id="KZ820217">
    <property type="protein sequence ID" value="PWN48364.1"/>
    <property type="molecule type" value="Genomic_DNA"/>
</dbReference>
<sequence>MTWLDGFPSDQFFVKLPKDGEHSSKPYRFADLSSHVLEESILAWGFKTLGDKLYDVVFYYSDRIQPDLVVPRLCLVENVRADMWTGFTAQLLPWTGRKSFLSLFTDAVTVELRSLHDGHLISRTDLSDKYASLFAPQPVHPHFLPPGLAHRHLISFLAEDKRVKERYSFLILDADDLSMVASIHLPMPNSLAMTSYLFQPDRRLIAVSSGTGFSSAGNLELYSVDLEASPPAASLQSCIRLPASAPDFCEPLRISPLVSFSTDTYSLPDKVVAANNVHTFVVDVKAFDLASFHGASPAKARSVILGTSDYHELAAVLPYKGQVCSLDPRNARALVSHYTCGIGSAKVVVMVRLDASSDMVSRLPRRGRICFKERSSCIHEDQGVRRSPSARGEEDEDISECSFWHSEEDGGTIREDSPDGPIKYAHDEVQVRGEYQAMPLLMTKAQVPQSQSFGLDFAPGLWKRGIFRQVHKEGRKENFAAFWTFE</sequence>
<proteinExistence type="predicted"/>
<reference evidence="1 2" key="1">
    <citation type="journal article" date="2018" name="Mol. Biol. Evol.">
        <title>Broad Genomic Sampling Reveals a Smut Pathogenic Ancestry of the Fungal Clade Ustilaginomycotina.</title>
        <authorList>
            <person name="Kijpornyongpan T."/>
            <person name="Mondo S.J."/>
            <person name="Barry K."/>
            <person name="Sandor L."/>
            <person name="Lee J."/>
            <person name="Lipzen A."/>
            <person name="Pangilinan J."/>
            <person name="LaButti K."/>
            <person name="Hainaut M."/>
            <person name="Henrissat B."/>
            <person name="Grigoriev I.V."/>
            <person name="Spatafora J.W."/>
            <person name="Aime M.C."/>
        </authorList>
    </citation>
    <scope>NUCLEOTIDE SEQUENCE [LARGE SCALE GENOMIC DNA]</scope>
    <source>
        <strain evidence="1 2">SA 807</strain>
    </source>
</reference>
<protein>
    <submittedName>
        <fullName evidence="1">Uncharacterized protein</fullName>
    </submittedName>
</protein>
<accession>A0ACD0NRC8</accession>
<organism evidence="1 2">
    <name type="scientific">Violaceomyces palustris</name>
    <dbReference type="NCBI Taxonomy" id="1673888"/>
    <lineage>
        <taxon>Eukaryota</taxon>
        <taxon>Fungi</taxon>
        <taxon>Dikarya</taxon>
        <taxon>Basidiomycota</taxon>
        <taxon>Ustilaginomycotina</taxon>
        <taxon>Ustilaginomycetes</taxon>
        <taxon>Violaceomycetales</taxon>
        <taxon>Violaceomycetaceae</taxon>
        <taxon>Violaceomyces</taxon>
    </lineage>
</organism>
<name>A0ACD0NRC8_9BASI</name>
<evidence type="ECO:0000313" key="1">
    <source>
        <dbReference type="EMBL" id="PWN48364.1"/>
    </source>
</evidence>